<organism evidence="3 4">
    <name type="scientific">Phialophora macrospora</name>
    <dbReference type="NCBI Taxonomy" id="1851006"/>
    <lineage>
        <taxon>Eukaryota</taxon>
        <taxon>Fungi</taxon>
        <taxon>Dikarya</taxon>
        <taxon>Ascomycota</taxon>
        <taxon>Pezizomycotina</taxon>
        <taxon>Eurotiomycetes</taxon>
        <taxon>Chaetothyriomycetidae</taxon>
        <taxon>Chaetothyriales</taxon>
        <taxon>Herpotrichiellaceae</taxon>
        <taxon>Phialophora</taxon>
    </lineage>
</organism>
<keyword evidence="1" id="KW-0812">Transmembrane</keyword>
<name>A0A0D2EAL6_9EURO</name>
<dbReference type="EMBL" id="KN846957">
    <property type="protein sequence ID" value="KIW71352.1"/>
    <property type="molecule type" value="Genomic_DNA"/>
</dbReference>
<feature type="domain" description="Linalool dehydratase/isomerase" evidence="2">
    <location>
        <begin position="245"/>
        <end position="551"/>
    </location>
</feature>
<keyword evidence="1" id="KW-0472">Membrane</keyword>
<proteinExistence type="predicted"/>
<evidence type="ECO:0000259" key="2">
    <source>
        <dbReference type="Pfam" id="PF18566"/>
    </source>
</evidence>
<dbReference type="HOGENOM" id="CLU_027581_0_0_1"/>
<dbReference type="InterPro" id="IPR041411">
    <property type="entry name" value="Ldi"/>
</dbReference>
<sequence length="667" mass="73795">MATMTTTAAAQVKTTSASGKGSEKSLVGDFSWQDVLVPEKAGTGLTKWHYQRRTLLQYACLFATGLTSFYKLQSPALRAASLGLLFPGAGLVAVCTLPSLLSFVVSTALIPLVLFAWFGMGGLVFPIILWVGTAALSAILARDSVLELSGPIVSAFCIGGLVYLTFTAHRANARAREKRQTRNEYLLQEVRNNQTQATPAPEAGTREVDQRVLRFVQWFLELGLTSKNDFSYHDVVDQFQTAALRYQLYEAVNSLGLYQNVYCPNFHGYLSQAQRNVIEKSFTKKVMDFWKYESMAGKFNAHDWDPIKKDNIMVTGYILQAVGIYQSNTGDDRYTLPGSMTFEITDSIKYPYDVKGVADAVHRNMTEAAYCLYPCEPNWLYTPCNLVGIGGILLTDRLLGNTYGTGLRARFEHALETEFTDPDGSILPIRSELTGFTIPGLAGAMSDAVNSLLCASYLPHIAHRNWAFTKKETLRRDPATGRIEVQNLLGADKLDAGNYKPGEGAIRCVLAAAAAEYGDDEIRTELLRQLDEEYHPVYTTKTGALKNKGVSTLWQGATLRARLGRYQDWVNMIKNGPPENVKRGPVLDECPFPDVLVAKCYSRDGDGVELVLYPGRESGVFTLGFKRCQPRESYTLMGQTAEADKDGAVRFEVMVDGRTEGTLKRVK</sequence>
<accession>A0A0D2EAL6</accession>
<dbReference type="Proteomes" id="UP000054266">
    <property type="component" value="Unassembled WGS sequence"/>
</dbReference>
<evidence type="ECO:0000256" key="1">
    <source>
        <dbReference type="SAM" id="Phobius"/>
    </source>
</evidence>
<keyword evidence="1" id="KW-1133">Transmembrane helix</keyword>
<reference evidence="3 4" key="1">
    <citation type="submission" date="2015-01" db="EMBL/GenBank/DDBJ databases">
        <title>The Genome Sequence of Capronia semiimmersa CBS27337.</title>
        <authorList>
            <consortium name="The Broad Institute Genomics Platform"/>
            <person name="Cuomo C."/>
            <person name="de Hoog S."/>
            <person name="Gorbushina A."/>
            <person name="Stielow B."/>
            <person name="Teixiera M."/>
            <person name="Abouelleil A."/>
            <person name="Chapman S.B."/>
            <person name="Priest M."/>
            <person name="Young S.K."/>
            <person name="Wortman J."/>
            <person name="Nusbaum C."/>
            <person name="Birren B."/>
        </authorList>
    </citation>
    <scope>NUCLEOTIDE SEQUENCE [LARGE SCALE GENOMIC DNA]</scope>
    <source>
        <strain evidence="3 4">CBS 27337</strain>
    </source>
</reference>
<evidence type="ECO:0000313" key="4">
    <source>
        <dbReference type="Proteomes" id="UP000054266"/>
    </source>
</evidence>
<dbReference type="AlphaFoldDB" id="A0A0D2EAL6"/>
<gene>
    <name evidence="3" type="ORF">PV04_03533</name>
</gene>
<keyword evidence="4" id="KW-1185">Reference proteome</keyword>
<dbReference type="Pfam" id="PF18566">
    <property type="entry name" value="Ldi"/>
    <property type="match status" value="1"/>
</dbReference>
<dbReference type="STRING" id="5601.A0A0D2EAL6"/>
<protein>
    <recommendedName>
        <fullName evidence="2">Linalool dehydratase/isomerase domain-containing protein</fullName>
    </recommendedName>
</protein>
<evidence type="ECO:0000313" key="3">
    <source>
        <dbReference type="EMBL" id="KIW71352.1"/>
    </source>
</evidence>
<feature type="transmembrane region" description="Helical" evidence="1">
    <location>
        <begin position="84"/>
        <end position="117"/>
    </location>
</feature>
<feature type="transmembrane region" description="Helical" evidence="1">
    <location>
        <begin position="148"/>
        <end position="166"/>
    </location>
</feature>